<protein>
    <recommendedName>
        <fullName evidence="3">Glycosyl hydrolase family 13 catalytic domain-containing protein</fullName>
    </recommendedName>
</protein>
<dbReference type="InterPro" id="IPR045857">
    <property type="entry name" value="O16G_dom_2"/>
</dbReference>
<dbReference type="PANTHER" id="PTHR10357">
    <property type="entry name" value="ALPHA-AMYLASE FAMILY MEMBER"/>
    <property type="match status" value="1"/>
</dbReference>
<dbReference type="Gene3D" id="3.20.20.80">
    <property type="entry name" value="Glycosidases"/>
    <property type="match status" value="1"/>
</dbReference>
<dbReference type="RefSeq" id="WP_131613190.1">
    <property type="nucleotide sequence ID" value="NZ_PSZP01000004.1"/>
</dbReference>
<organism evidence="4 5">
    <name type="scientific">Mycoplasma todarodis</name>
    <dbReference type="NCBI Taxonomy" id="1937191"/>
    <lineage>
        <taxon>Bacteria</taxon>
        <taxon>Bacillati</taxon>
        <taxon>Mycoplasmatota</taxon>
        <taxon>Mollicutes</taxon>
        <taxon>Mycoplasmataceae</taxon>
        <taxon>Mycoplasma</taxon>
    </lineage>
</organism>
<dbReference type="Gene3D" id="2.60.40.10">
    <property type="entry name" value="Immunoglobulins"/>
    <property type="match status" value="1"/>
</dbReference>
<keyword evidence="5" id="KW-1185">Reference proteome</keyword>
<evidence type="ECO:0000256" key="1">
    <source>
        <dbReference type="ARBA" id="ARBA00022801"/>
    </source>
</evidence>
<dbReference type="InterPro" id="IPR013783">
    <property type="entry name" value="Ig-like_fold"/>
</dbReference>
<dbReference type="SMART" id="SM00642">
    <property type="entry name" value="Aamy"/>
    <property type="match status" value="1"/>
</dbReference>
<dbReference type="CDD" id="cd02857">
    <property type="entry name" value="E_set_CDase_PDE_N"/>
    <property type="match status" value="1"/>
</dbReference>
<sequence>MNKIAIFHRADGIYGYQTKDNGFHIRLRTAKDDIKKVELIYGDPFHWVQDPNSTESKHIWMQENSDVIEKYETDGEFDYYKFTMYNSNKRFKYYFKLTDRNGEEFLFGEQGVRDWTKNINGHALGFTWGYACEGKLNVPPKWWTQTDWYQVFPDRFASSEKELKFKTDGPEHLEVLGGNIKGITEKIGYIKDLGFKGLYINPVFKATSAHKYDTIDYLEIDSQFGTIEDFKELIRVCHVNEMKIMIDGVFNHSGYEFEPWVDVVKNGANSKYKDWFWVKDFNNLKNAMDYDFGEFQKNKAYETFGDTPTMPRINWENEGVKKYFKKVIEFWTSLGIDAWRLDVADAPSFTFWRFFRNTVKNINPDCAILGEVWYDAIPFLRGDMFDTSMNYPFRTNILEAMVYKNISISDFKSVFTKQKYLYSDYINAGLFTLVGSHDVDRITSIVKDEKIIRAMFAFMFLIPGSISFYYGDEYNQIGRYDSDNRFPMDFSDHSEHKTYKLIKKLNEIRQKRNEVIQGNIRWTNIETNELRFTWEDGTEIYIDIENDIVFINNQAIL</sequence>
<accession>A0A4R0XXB8</accession>
<dbReference type="InterPro" id="IPR014756">
    <property type="entry name" value="Ig_E-set"/>
</dbReference>
<dbReference type="OrthoDB" id="9805159at2"/>
<dbReference type="Gene3D" id="3.90.400.10">
    <property type="entry name" value="Oligo-1,6-glucosidase, Domain 2"/>
    <property type="match status" value="1"/>
</dbReference>
<name>A0A4R0XXB8_9MOLU</name>
<dbReference type="EMBL" id="PSZP01000004">
    <property type="protein sequence ID" value="TCG11661.1"/>
    <property type="molecule type" value="Genomic_DNA"/>
</dbReference>
<comment type="caution">
    <text evidence="4">The sequence shown here is derived from an EMBL/GenBank/DDBJ whole genome shotgun (WGS) entry which is preliminary data.</text>
</comment>
<dbReference type="SUPFAM" id="SSF81296">
    <property type="entry name" value="E set domains"/>
    <property type="match status" value="1"/>
</dbReference>
<dbReference type="AlphaFoldDB" id="A0A4R0XXB8"/>
<dbReference type="CDD" id="cd11338">
    <property type="entry name" value="AmyAc_CMD"/>
    <property type="match status" value="1"/>
</dbReference>
<dbReference type="GO" id="GO:0005975">
    <property type="term" value="P:carbohydrate metabolic process"/>
    <property type="evidence" value="ECO:0007669"/>
    <property type="project" value="InterPro"/>
</dbReference>
<dbReference type="InterPro" id="IPR006047">
    <property type="entry name" value="GH13_cat_dom"/>
</dbReference>
<dbReference type="PANTHER" id="PTHR10357:SF210">
    <property type="entry name" value="MALTODEXTRIN GLUCOSIDASE"/>
    <property type="match status" value="1"/>
</dbReference>
<reference evidence="4 5" key="1">
    <citation type="submission" date="2018-02" db="EMBL/GenBank/DDBJ databases">
        <title>Mycoplasma marinum and Mycoplasma todarodis sp. nov., moderately halophilic and psychrotolerant mycoplasmas isolated from cephalopods.</title>
        <authorList>
            <person name="Viver T."/>
        </authorList>
    </citation>
    <scope>NUCLEOTIDE SEQUENCE [LARGE SCALE GENOMIC DNA]</scope>
    <source>
        <strain evidence="4 5">5H</strain>
    </source>
</reference>
<keyword evidence="1" id="KW-0378">Hydrolase</keyword>
<dbReference type="SUPFAM" id="SSF51445">
    <property type="entry name" value="(Trans)glycosidases"/>
    <property type="match status" value="1"/>
</dbReference>
<evidence type="ECO:0000313" key="5">
    <source>
        <dbReference type="Proteomes" id="UP000291072"/>
    </source>
</evidence>
<dbReference type="GO" id="GO:0004553">
    <property type="term" value="F:hydrolase activity, hydrolyzing O-glycosyl compounds"/>
    <property type="evidence" value="ECO:0007669"/>
    <property type="project" value="InterPro"/>
</dbReference>
<gene>
    <name evidence="4" type="ORF">C4B25_00940</name>
</gene>
<dbReference type="InterPro" id="IPR017853">
    <property type="entry name" value="GH"/>
</dbReference>
<feature type="domain" description="Glycosyl hydrolase family 13 catalytic" evidence="3">
    <location>
        <begin position="150"/>
        <end position="509"/>
    </location>
</feature>
<dbReference type="Pfam" id="PF02903">
    <property type="entry name" value="Alpha-amylase_N"/>
    <property type="match status" value="1"/>
</dbReference>
<dbReference type="Proteomes" id="UP000291072">
    <property type="component" value="Unassembled WGS sequence"/>
</dbReference>
<dbReference type="Pfam" id="PF00128">
    <property type="entry name" value="Alpha-amylase"/>
    <property type="match status" value="1"/>
</dbReference>
<dbReference type="InterPro" id="IPR004185">
    <property type="entry name" value="Glyco_hydro_13_lg-like_dom"/>
</dbReference>
<evidence type="ECO:0000256" key="2">
    <source>
        <dbReference type="ARBA" id="ARBA00023295"/>
    </source>
</evidence>
<evidence type="ECO:0000259" key="3">
    <source>
        <dbReference type="SMART" id="SM00642"/>
    </source>
</evidence>
<keyword evidence="2" id="KW-0326">Glycosidase</keyword>
<evidence type="ECO:0000313" key="4">
    <source>
        <dbReference type="EMBL" id="TCG11661.1"/>
    </source>
</evidence>
<proteinExistence type="predicted"/>